<dbReference type="InterPro" id="IPR041282">
    <property type="entry name" value="FYVE_2"/>
</dbReference>
<dbReference type="InterPro" id="IPR011011">
    <property type="entry name" value="Znf_FYVE_PHD"/>
</dbReference>
<dbReference type="PANTHER" id="PTHR45716:SF1">
    <property type="entry name" value="SYNAPTOTAGMIN-LIKE PROTEIN 3"/>
    <property type="match status" value="1"/>
</dbReference>
<accession>A0A9Q1DMR2</accession>
<proteinExistence type="predicted"/>
<evidence type="ECO:0000256" key="4">
    <source>
        <dbReference type="SAM" id="MobiDB-lite"/>
    </source>
</evidence>
<dbReference type="PROSITE" id="PS50916">
    <property type="entry name" value="RABBD"/>
    <property type="match status" value="1"/>
</dbReference>
<evidence type="ECO:0000256" key="3">
    <source>
        <dbReference type="ARBA" id="ARBA00023136"/>
    </source>
</evidence>
<feature type="domain" description="RabBD" evidence="6">
    <location>
        <begin position="1"/>
        <end position="118"/>
    </location>
</feature>
<dbReference type="InterPro" id="IPR010911">
    <property type="entry name" value="Rab_BD"/>
</dbReference>
<dbReference type="Gene3D" id="3.30.40.10">
    <property type="entry name" value="Zinc/RING finger domain, C3HC4 (zinc finger)"/>
    <property type="match status" value="1"/>
</dbReference>
<dbReference type="GO" id="GO:0005886">
    <property type="term" value="C:plasma membrane"/>
    <property type="evidence" value="ECO:0007669"/>
    <property type="project" value="TreeGrafter"/>
</dbReference>
<dbReference type="GO" id="GO:0006887">
    <property type="term" value="P:exocytosis"/>
    <property type="evidence" value="ECO:0007669"/>
    <property type="project" value="TreeGrafter"/>
</dbReference>
<comment type="caution">
    <text evidence="7">The sequence shown here is derived from an EMBL/GenBank/DDBJ whole genome shotgun (WGS) entry which is preliminary data.</text>
</comment>
<dbReference type="GO" id="GO:0031267">
    <property type="term" value="F:small GTPase binding"/>
    <property type="evidence" value="ECO:0007669"/>
    <property type="project" value="InterPro"/>
</dbReference>
<dbReference type="Pfam" id="PF00168">
    <property type="entry name" value="C2"/>
    <property type="match status" value="1"/>
</dbReference>
<dbReference type="SMART" id="SM00239">
    <property type="entry name" value="C2"/>
    <property type="match status" value="1"/>
</dbReference>
<dbReference type="SUPFAM" id="SSF49562">
    <property type="entry name" value="C2 domain (Calcium/lipid-binding domain, CaLB)"/>
    <property type="match status" value="1"/>
</dbReference>
<organism evidence="7 8">
    <name type="scientific">Conger conger</name>
    <name type="common">Conger eel</name>
    <name type="synonym">Muraena conger</name>
    <dbReference type="NCBI Taxonomy" id="82655"/>
    <lineage>
        <taxon>Eukaryota</taxon>
        <taxon>Metazoa</taxon>
        <taxon>Chordata</taxon>
        <taxon>Craniata</taxon>
        <taxon>Vertebrata</taxon>
        <taxon>Euteleostomi</taxon>
        <taxon>Actinopterygii</taxon>
        <taxon>Neopterygii</taxon>
        <taxon>Teleostei</taxon>
        <taxon>Anguilliformes</taxon>
        <taxon>Congridae</taxon>
        <taxon>Conger</taxon>
    </lineage>
</organism>
<dbReference type="FunFam" id="2.60.40.150:FF:000006">
    <property type="entry name" value="Synaptotagmin-like 5, isoform CRA_a"/>
    <property type="match status" value="1"/>
</dbReference>
<evidence type="ECO:0000313" key="7">
    <source>
        <dbReference type="EMBL" id="KAJ8275351.1"/>
    </source>
</evidence>
<reference evidence="7" key="1">
    <citation type="journal article" date="2023" name="Science">
        <title>Genome structures resolve the early diversification of teleost fishes.</title>
        <authorList>
            <person name="Parey E."/>
            <person name="Louis A."/>
            <person name="Montfort J."/>
            <person name="Bouchez O."/>
            <person name="Roques C."/>
            <person name="Iampietro C."/>
            <person name="Lluch J."/>
            <person name="Castinel A."/>
            <person name="Donnadieu C."/>
            <person name="Desvignes T."/>
            <person name="Floi Bucao C."/>
            <person name="Jouanno E."/>
            <person name="Wen M."/>
            <person name="Mejri S."/>
            <person name="Dirks R."/>
            <person name="Jansen H."/>
            <person name="Henkel C."/>
            <person name="Chen W.J."/>
            <person name="Zahm M."/>
            <person name="Cabau C."/>
            <person name="Klopp C."/>
            <person name="Thompson A.W."/>
            <person name="Robinson-Rechavi M."/>
            <person name="Braasch I."/>
            <person name="Lecointre G."/>
            <person name="Bobe J."/>
            <person name="Postlethwait J.H."/>
            <person name="Berthelot C."/>
            <person name="Roest Crollius H."/>
            <person name="Guiguen Y."/>
        </authorList>
    </citation>
    <scope>NUCLEOTIDE SEQUENCE</scope>
    <source>
        <strain evidence="7">Concon-B</strain>
    </source>
</reference>
<dbReference type="PANTHER" id="PTHR45716">
    <property type="entry name" value="BITESIZE, ISOFORM I"/>
    <property type="match status" value="1"/>
</dbReference>
<dbReference type="FunFam" id="3.30.40.10:FF:000018">
    <property type="entry name" value="Synaptotagmin-like 5, isoform CRA_a"/>
    <property type="match status" value="1"/>
</dbReference>
<sequence length="614" mass="67829">MDLSALEGLERESVLQVLQRDKVLRSLEEERIRRMRSDLQEIRRKGAKSFARQYSERTCARCQRPLGRLWDSGATCRGCSHRICSKCRITSSAHGWECTVCHAYRDLKIKSGEWFLEERAKKFPGGLDRHDTTGEKILKSYQNFSHIAIVPPTPPPFATVPSFNRSGGLQTSKPFTKSMENLFVSLTSHIKKISKSHNDVTADPALLTADSCSVYRKERRSQSDTAINWPFEVCTVECRRPSLSELLRQDRAEEGAESSPAYTDDDTSPGAELPLDKRGSVGSISVGDLGLLDPNVCRTGEIELGLGYSLGTSRLEVSVRACRNLPFGDPKRKKCHPCVKLHLLPDGSKLKTAVKRNTTDPVFNETLEFSMERPLLAGRTLQASVWHSGTLKRRVFLGEALLPLDGWNFEENLTQSARWHQLCPRTKTADIAVEQQNRGLLVRVRFSSSSSSPRQERRPADRPGGGTVLGQLTIQVTGTRNMVENLTKSPGCVNVSVRGLLSLPGGPRQSQEALLQEQGSGSLWSGRLEFSAVPAPGLQGASLELSLWDPAPQGPRPRLLGTARLEEASSWQRVQQTPARGMTLACPSRPAKPEGNIVQTRVTDSRAAGVPQHA</sequence>
<dbReference type="InterPro" id="IPR000008">
    <property type="entry name" value="C2_dom"/>
</dbReference>
<feature type="domain" description="C2" evidence="5">
    <location>
        <begin position="453"/>
        <end position="584"/>
    </location>
</feature>
<dbReference type="SUPFAM" id="SSF57903">
    <property type="entry name" value="FYVE/PHD zinc finger"/>
    <property type="match status" value="1"/>
</dbReference>
<keyword evidence="8" id="KW-1185">Reference proteome</keyword>
<dbReference type="InterPro" id="IPR035892">
    <property type="entry name" value="C2_domain_sf"/>
</dbReference>
<evidence type="ECO:0008006" key="9">
    <source>
        <dbReference type="Google" id="ProtNLM"/>
    </source>
</evidence>
<dbReference type="EMBL" id="JAFJMO010000006">
    <property type="protein sequence ID" value="KAJ8275351.1"/>
    <property type="molecule type" value="Genomic_DNA"/>
</dbReference>
<name>A0A9Q1DMR2_CONCO</name>
<protein>
    <recommendedName>
        <fullName evidence="9">Synaptotagmin-like protein 3</fullName>
    </recommendedName>
</protein>
<dbReference type="Gene3D" id="2.60.40.150">
    <property type="entry name" value="C2 domain"/>
    <property type="match status" value="1"/>
</dbReference>
<feature type="region of interest" description="Disordered" evidence="4">
    <location>
        <begin position="445"/>
        <end position="467"/>
    </location>
</feature>
<dbReference type="OrthoDB" id="195679at2759"/>
<evidence type="ECO:0000256" key="2">
    <source>
        <dbReference type="ARBA" id="ARBA00022737"/>
    </source>
</evidence>
<dbReference type="InterPro" id="IPR013083">
    <property type="entry name" value="Znf_RING/FYVE/PHD"/>
</dbReference>
<feature type="region of interest" description="Disordered" evidence="4">
    <location>
        <begin position="250"/>
        <end position="279"/>
    </location>
</feature>
<dbReference type="PROSITE" id="PS50004">
    <property type="entry name" value="C2"/>
    <property type="match status" value="2"/>
</dbReference>
<feature type="domain" description="C2" evidence="5">
    <location>
        <begin position="298"/>
        <end position="420"/>
    </location>
</feature>
<evidence type="ECO:0000313" key="8">
    <source>
        <dbReference type="Proteomes" id="UP001152803"/>
    </source>
</evidence>
<dbReference type="Proteomes" id="UP001152803">
    <property type="component" value="Unassembled WGS sequence"/>
</dbReference>
<comment type="subcellular location">
    <subcellularLocation>
        <location evidence="1">Membrane</location>
        <topology evidence="1">Peripheral membrane protein</topology>
    </subcellularLocation>
</comment>
<gene>
    <name evidence="7" type="ORF">COCON_G00099760</name>
</gene>
<keyword evidence="2" id="KW-0677">Repeat</keyword>
<evidence type="ECO:0000256" key="1">
    <source>
        <dbReference type="ARBA" id="ARBA00004170"/>
    </source>
</evidence>
<dbReference type="GO" id="GO:0042043">
    <property type="term" value="F:neurexin family protein binding"/>
    <property type="evidence" value="ECO:0007669"/>
    <property type="project" value="TreeGrafter"/>
</dbReference>
<dbReference type="Pfam" id="PF02318">
    <property type="entry name" value="FYVE_2"/>
    <property type="match status" value="1"/>
</dbReference>
<keyword evidence="3" id="KW-0472">Membrane</keyword>
<dbReference type="GO" id="GO:0006886">
    <property type="term" value="P:intracellular protein transport"/>
    <property type="evidence" value="ECO:0007669"/>
    <property type="project" value="InterPro"/>
</dbReference>
<dbReference type="GO" id="GO:0070382">
    <property type="term" value="C:exocytic vesicle"/>
    <property type="evidence" value="ECO:0007669"/>
    <property type="project" value="TreeGrafter"/>
</dbReference>
<evidence type="ECO:0000259" key="6">
    <source>
        <dbReference type="PROSITE" id="PS50916"/>
    </source>
</evidence>
<evidence type="ECO:0000259" key="5">
    <source>
        <dbReference type="PROSITE" id="PS50004"/>
    </source>
</evidence>
<dbReference type="AlphaFoldDB" id="A0A9Q1DMR2"/>